<gene>
    <name evidence="1" type="ORF">SAMN04488096_11040</name>
</gene>
<dbReference type="Proteomes" id="UP000184225">
    <property type="component" value="Unassembled WGS sequence"/>
</dbReference>
<reference evidence="1 2" key="1">
    <citation type="submission" date="2016-11" db="EMBL/GenBank/DDBJ databases">
        <authorList>
            <person name="Jaros S."/>
            <person name="Januszkiewicz K."/>
            <person name="Wedrychowicz H."/>
        </authorList>
    </citation>
    <scope>NUCLEOTIDE SEQUENCE [LARGE SCALE GENOMIC DNA]</scope>
    <source>
        <strain evidence="1 2">DSM 21425</strain>
    </source>
</reference>
<dbReference type="RefSeq" id="WP_073153380.1">
    <property type="nucleotide sequence ID" value="NZ_FQYY01000010.1"/>
</dbReference>
<organism evidence="1 2">
    <name type="scientific">Mesonia phycicola</name>
    <dbReference type="NCBI Taxonomy" id="579105"/>
    <lineage>
        <taxon>Bacteria</taxon>
        <taxon>Pseudomonadati</taxon>
        <taxon>Bacteroidota</taxon>
        <taxon>Flavobacteriia</taxon>
        <taxon>Flavobacteriales</taxon>
        <taxon>Flavobacteriaceae</taxon>
        <taxon>Mesonia</taxon>
    </lineage>
</organism>
<protein>
    <submittedName>
        <fullName evidence="1">Uncharacterized protein</fullName>
    </submittedName>
</protein>
<evidence type="ECO:0000313" key="2">
    <source>
        <dbReference type="Proteomes" id="UP000184225"/>
    </source>
</evidence>
<dbReference type="EMBL" id="FQYY01000010">
    <property type="protein sequence ID" value="SHJ19494.1"/>
    <property type="molecule type" value="Genomic_DNA"/>
</dbReference>
<dbReference type="OrthoDB" id="1426499at2"/>
<accession>A0A1M6HBJ8</accession>
<name>A0A1M6HBJ8_9FLAO</name>
<sequence>MKTILIVGSCLLLILFLFTNCAQIAGGISKKKAAKNIDEFLKKEYKGKLAYKNLSRAFNTATMNPNSFFIHVYNKKNPEIEFYTYIDAKKIVTNKYATSYKIKLEEQYQRIVEYYNTEQKVITEFSNDTLSVDFLDNEIIALNFNYEINAEELKTFCTKFLNRLNESYEILHNGTSRKLLVKTPNFNDGLVSIPLQIEEQQQWSIGYYFLAENLVNAEAFKTKIESNIQAKLDQHYPYYKINEYKKVFLDKSSLSKGAWVQYLLDTRINNEENEKYENPLVGIYIVYFDFETNFIYRGEMLTENNGVISYEEEINKIKKALNEEGIVTE</sequence>
<keyword evidence="2" id="KW-1185">Reference proteome</keyword>
<evidence type="ECO:0000313" key="1">
    <source>
        <dbReference type="EMBL" id="SHJ19494.1"/>
    </source>
</evidence>
<dbReference type="AlphaFoldDB" id="A0A1M6HBJ8"/>
<proteinExistence type="predicted"/>